<evidence type="ECO:0000256" key="4">
    <source>
        <dbReference type="ARBA" id="ARBA00022692"/>
    </source>
</evidence>
<proteinExistence type="inferred from homology"/>
<dbReference type="InterPro" id="IPR003856">
    <property type="entry name" value="LPS_length_determ_N"/>
</dbReference>
<feature type="transmembrane region" description="Helical" evidence="8">
    <location>
        <begin position="30"/>
        <end position="52"/>
    </location>
</feature>
<feature type="compositionally biased region" description="Low complexity" evidence="7">
    <location>
        <begin position="430"/>
        <end position="444"/>
    </location>
</feature>
<dbReference type="Pfam" id="PF02706">
    <property type="entry name" value="Wzz"/>
    <property type="match status" value="1"/>
</dbReference>
<feature type="domain" description="Polysaccharide chain length determinant N-terminal" evidence="9">
    <location>
        <begin position="13"/>
        <end position="104"/>
    </location>
</feature>
<evidence type="ECO:0000256" key="5">
    <source>
        <dbReference type="ARBA" id="ARBA00022989"/>
    </source>
</evidence>
<evidence type="ECO:0000259" key="9">
    <source>
        <dbReference type="Pfam" id="PF02706"/>
    </source>
</evidence>
<sequence length="471" mass="49817">MISASTRHLTVSTVDLATYGSALRRHWRMCVALGLVGLTLGGLLAAAIPATYTATAKVFAPAVPAHVTLDLGQARANSRPPREWTQDTEAELLRSTAVLDPAARRLGDSWTAVDLAPRIHLAVPTSTRVFLVSFTAEDAETARRGAQIVAEEFVRERSTLLTRRAQRITAALRDRRSQLQTRLSDESATSRARARLRNQIARIDKALQEVAASSANPARVVENPDPPRQPVRGNVEVPPVSGLMTGLLAGVAVGWLRDRRHPYVRDADDVAQVTNLPVLAHVDDHFLQAGFGSRTGITALAALLRRAAPVDGLRVLVTGWCPDDVLTLVAEQLRRALVAVSSDSAEATDVERAATTLDGASTGAVAVVSCRAGSATMVRRAGEADVVLLVAELARGVRHDLARTARILRRTGALAGVVTLATTRIAATFSSAPQRSSEQSSPDPSGSPPSPAPATPAEPPADQTMTGSAAP</sequence>
<feature type="region of interest" description="Disordered" evidence="7">
    <location>
        <begin position="429"/>
        <end position="471"/>
    </location>
</feature>
<evidence type="ECO:0000256" key="7">
    <source>
        <dbReference type="SAM" id="MobiDB-lite"/>
    </source>
</evidence>
<dbReference type="Proteomes" id="UP000256485">
    <property type="component" value="Unassembled WGS sequence"/>
</dbReference>
<evidence type="ECO:0000313" key="11">
    <source>
        <dbReference type="Proteomes" id="UP000256485"/>
    </source>
</evidence>
<dbReference type="PANTHER" id="PTHR32309">
    <property type="entry name" value="TYROSINE-PROTEIN KINASE"/>
    <property type="match status" value="1"/>
</dbReference>
<evidence type="ECO:0000256" key="8">
    <source>
        <dbReference type="SAM" id="Phobius"/>
    </source>
</evidence>
<keyword evidence="5 8" id="KW-1133">Transmembrane helix</keyword>
<reference evidence="10 11" key="1">
    <citation type="submission" date="2018-08" db="EMBL/GenBank/DDBJ databases">
        <title>Sequencing the genomes of 1000 actinobacteria strains.</title>
        <authorList>
            <person name="Klenk H.-P."/>
        </authorList>
    </citation>
    <scope>NUCLEOTIDE SEQUENCE [LARGE SCALE GENOMIC DNA]</scope>
    <source>
        <strain evidence="10 11">DSM 22891</strain>
    </source>
</reference>
<dbReference type="AlphaFoldDB" id="A0A3D9VEF4"/>
<dbReference type="GO" id="GO:0005886">
    <property type="term" value="C:plasma membrane"/>
    <property type="evidence" value="ECO:0007669"/>
    <property type="project" value="UniProtKB-SubCell"/>
</dbReference>
<dbReference type="PANTHER" id="PTHR32309:SF31">
    <property type="entry name" value="CAPSULAR EXOPOLYSACCHARIDE FAMILY"/>
    <property type="match status" value="1"/>
</dbReference>
<evidence type="ECO:0000313" key="10">
    <source>
        <dbReference type="EMBL" id="REF35701.1"/>
    </source>
</evidence>
<feature type="region of interest" description="Disordered" evidence="7">
    <location>
        <begin position="214"/>
        <end position="233"/>
    </location>
</feature>
<dbReference type="RefSeq" id="WP_170152505.1">
    <property type="nucleotide sequence ID" value="NZ_QTUC01000001.1"/>
</dbReference>
<name>A0A3D9VEF4_THECX</name>
<dbReference type="InterPro" id="IPR050445">
    <property type="entry name" value="Bact_polysacc_biosynth/exp"/>
</dbReference>
<dbReference type="EMBL" id="QTUC01000001">
    <property type="protein sequence ID" value="REF35701.1"/>
    <property type="molecule type" value="Genomic_DNA"/>
</dbReference>
<keyword evidence="3" id="KW-1003">Cell membrane</keyword>
<comment type="subcellular location">
    <subcellularLocation>
        <location evidence="1">Cell membrane</location>
        <topology evidence="1">Multi-pass membrane protein</topology>
    </subcellularLocation>
</comment>
<organism evidence="10 11">
    <name type="scientific">Thermasporomyces composti</name>
    <dbReference type="NCBI Taxonomy" id="696763"/>
    <lineage>
        <taxon>Bacteria</taxon>
        <taxon>Bacillati</taxon>
        <taxon>Actinomycetota</taxon>
        <taxon>Actinomycetes</taxon>
        <taxon>Propionibacteriales</taxon>
        <taxon>Nocardioidaceae</taxon>
        <taxon>Thermasporomyces</taxon>
    </lineage>
</organism>
<evidence type="ECO:0000256" key="6">
    <source>
        <dbReference type="ARBA" id="ARBA00023136"/>
    </source>
</evidence>
<keyword evidence="11" id="KW-1185">Reference proteome</keyword>
<accession>A0A3D9VEF4</accession>
<feature type="compositionally biased region" description="Pro residues" evidence="7">
    <location>
        <begin position="445"/>
        <end position="459"/>
    </location>
</feature>
<keyword evidence="6 8" id="KW-0472">Membrane</keyword>
<evidence type="ECO:0000256" key="2">
    <source>
        <dbReference type="ARBA" id="ARBA00006683"/>
    </source>
</evidence>
<comment type="caution">
    <text evidence="10">The sequence shown here is derived from an EMBL/GenBank/DDBJ whole genome shotgun (WGS) entry which is preliminary data.</text>
</comment>
<comment type="similarity">
    <text evidence="2">Belongs to the CpsC/CapA family.</text>
</comment>
<keyword evidence="4 8" id="KW-0812">Transmembrane</keyword>
<gene>
    <name evidence="10" type="ORF">DFJ64_1088</name>
</gene>
<evidence type="ECO:0000256" key="3">
    <source>
        <dbReference type="ARBA" id="ARBA00022475"/>
    </source>
</evidence>
<evidence type="ECO:0000256" key="1">
    <source>
        <dbReference type="ARBA" id="ARBA00004651"/>
    </source>
</evidence>
<protein>
    <submittedName>
        <fullName evidence="10">Capsular polysaccharide biosynthesis protein</fullName>
    </submittedName>
</protein>